<dbReference type="OrthoDB" id="29879at2759"/>
<dbReference type="Gene3D" id="1.20.58.340">
    <property type="entry name" value="Magnesium transport protein CorA, transmembrane region"/>
    <property type="match status" value="2"/>
</dbReference>
<comment type="subcellular location">
    <subcellularLocation>
        <location evidence="1">Membrane</location>
        <topology evidence="1">Multi-pass membrane protein</topology>
    </subcellularLocation>
</comment>
<keyword evidence="5" id="KW-0472">Membrane</keyword>
<dbReference type="STRING" id="936435.F8PPW3"/>
<dbReference type="PANTHER" id="PTHR21535">
    <property type="entry name" value="MAGNESIUM AND COBALT TRANSPORT PROTEIN/MITOCHONDRIAL IMPORT INNER MEMBRANE TRANSLOCASE SUBUNIT TIM8"/>
    <property type="match status" value="1"/>
</dbReference>
<dbReference type="SUPFAM" id="SSF144083">
    <property type="entry name" value="Magnesium transport protein CorA, transmembrane region"/>
    <property type="match status" value="1"/>
</dbReference>
<dbReference type="GO" id="GO:0016020">
    <property type="term" value="C:membrane"/>
    <property type="evidence" value="ECO:0007669"/>
    <property type="project" value="UniProtKB-SubCell"/>
</dbReference>
<dbReference type="AlphaFoldDB" id="F8PPW3"/>
<evidence type="ECO:0000313" key="8">
    <source>
        <dbReference type="Proteomes" id="UP000008063"/>
    </source>
</evidence>
<dbReference type="InterPro" id="IPR044089">
    <property type="entry name" value="Alr1-like"/>
</dbReference>
<feature type="region of interest" description="Disordered" evidence="6">
    <location>
        <begin position="427"/>
        <end position="462"/>
    </location>
</feature>
<dbReference type="Proteomes" id="UP000008063">
    <property type="component" value="Unassembled WGS sequence"/>
</dbReference>
<comment type="similarity">
    <text evidence="2">Belongs to the CorA metal ion transporter (MIT) (TC 1.A.35) family.</text>
</comment>
<protein>
    <recommendedName>
        <fullName evidence="9">Cora-domain-containing protein</fullName>
    </recommendedName>
</protein>
<feature type="compositionally biased region" description="Polar residues" evidence="6">
    <location>
        <begin position="1"/>
        <end position="19"/>
    </location>
</feature>
<sequence>MTSPSRDPPVLSSSPTSMRGCSPVRRRENRENSSQTDVTEAISRQRHSPTLVRSYDPNDPDARERQRTMDVDMALHLSRARRETITVSPVISPYEPAPRQTEHPESTFPSLSVHEEREIDYARGQFHPVGHDLVNGRLDDEHIHTRVTPVDFGMHHLDQGHDPSLLATLGGQLPNTDHEDPASMSGLPTYQANVSRSTFDFTSLEQFAVEEKASLGISSPTTNQPNGFRRRQASNTQPIDADLNPPPAFPEGSSDSPFTAPRPSRHRKLSQSNPNPRPNRKGIRGKMALFEGNAAELSLGLPGRLMGTTGHLGTIPSSETASAAGDEFSTGGLPSRHSSPQGMGGIINTGHDRPYRFSFYSNALPATIHARSLSELPAEGQSFEDLFNGISALADREAVDRKGGPPIIAPAPVPISRQGSALQFDTARRSAQGAADGAQSHGTNSYFTHGGKNNASVDHGRNNPVIGGGADFEANTWWLDIQSPTDEEMRVLSKVFSIHPLTTEDIQMEEAREKIELFRNYYLVCFRGFDQDQYSPTHLEPLNMYIIVFREGTLSFHFRPTPHPQNVRRRIKQLKDYISVTSDWISYALIDDITDAFGPLIQSIEYEVDSIDELVLILKEAEQSDMLRRIGTCRKKVMGLLRLMGNKADVVKGLAKRCNENWRVAPTSDIGLYLSDIQDHLITMTQNLNHYEKILSRSHSNYLAQISIEMTDANNQINDVLSKMTALGTVLIPMNLITGLWGMNVHVPGQDVDVCLPLFSLLFLRIA</sequence>
<dbReference type="Pfam" id="PF01544">
    <property type="entry name" value="CorA"/>
    <property type="match status" value="1"/>
</dbReference>
<evidence type="ECO:0000256" key="4">
    <source>
        <dbReference type="ARBA" id="ARBA00022989"/>
    </source>
</evidence>
<dbReference type="GO" id="GO:0015095">
    <property type="term" value="F:magnesium ion transmembrane transporter activity"/>
    <property type="evidence" value="ECO:0007669"/>
    <property type="project" value="InterPro"/>
</dbReference>
<evidence type="ECO:0000256" key="1">
    <source>
        <dbReference type="ARBA" id="ARBA00004141"/>
    </source>
</evidence>
<evidence type="ECO:0000256" key="5">
    <source>
        <dbReference type="ARBA" id="ARBA00023136"/>
    </source>
</evidence>
<gene>
    <name evidence="7" type="ORF">SERLA73DRAFT_48629</name>
</gene>
<dbReference type="PANTHER" id="PTHR21535:SF51">
    <property type="entry name" value="MANGANESE RESISTANCE PROTEIN MNR2"/>
    <property type="match status" value="1"/>
</dbReference>
<evidence type="ECO:0000256" key="3">
    <source>
        <dbReference type="ARBA" id="ARBA00022692"/>
    </source>
</evidence>
<feature type="region of interest" description="Disordered" evidence="6">
    <location>
        <begin position="169"/>
        <end position="189"/>
    </location>
</feature>
<evidence type="ECO:0008006" key="9">
    <source>
        <dbReference type="Google" id="ProtNLM"/>
    </source>
</evidence>
<feature type="region of interest" description="Disordered" evidence="6">
    <location>
        <begin position="320"/>
        <end position="341"/>
    </location>
</feature>
<dbReference type="InterPro" id="IPR045861">
    <property type="entry name" value="CorA_cytoplasmic_dom"/>
</dbReference>
<dbReference type="InParanoid" id="F8PPW3"/>
<organism evidence="8">
    <name type="scientific">Serpula lacrymans var. lacrymans (strain S7.3)</name>
    <name type="common">Dry rot fungus</name>
    <dbReference type="NCBI Taxonomy" id="936435"/>
    <lineage>
        <taxon>Eukaryota</taxon>
        <taxon>Fungi</taxon>
        <taxon>Dikarya</taxon>
        <taxon>Basidiomycota</taxon>
        <taxon>Agaricomycotina</taxon>
        <taxon>Agaricomycetes</taxon>
        <taxon>Agaricomycetidae</taxon>
        <taxon>Boletales</taxon>
        <taxon>Coniophorineae</taxon>
        <taxon>Serpulaceae</taxon>
        <taxon>Serpula</taxon>
    </lineage>
</organism>
<evidence type="ECO:0000256" key="2">
    <source>
        <dbReference type="ARBA" id="ARBA00009765"/>
    </source>
</evidence>
<evidence type="ECO:0000256" key="6">
    <source>
        <dbReference type="SAM" id="MobiDB-lite"/>
    </source>
</evidence>
<feature type="region of interest" description="Disordered" evidence="6">
    <location>
        <begin position="237"/>
        <end position="284"/>
    </location>
</feature>
<dbReference type="InterPro" id="IPR002523">
    <property type="entry name" value="MgTranspt_CorA/ZnTranspt_ZntB"/>
</dbReference>
<dbReference type="HOGENOM" id="CLU_007127_12_2_1"/>
<dbReference type="FunCoup" id="F8PPW3">
    <property type="interactions" value="21"/>
</dbReference>
<reference evidence="8" key="1">
    <citation type="journal article" date="2011" name="Science">
        <title>The plant cell wall-decomposing machinery underlies the functional diversity of forest fungi.</title>
        <authorList>
            <person name="Eastwood D.C."/>
            <person name="Floudas D."/>
            <person name="Binder M."/>
            <person name="Majcherczyk A."/>
            <person name="Schneider P."/>
            <person name="Aerts A."/>
            <person name="Asiegbu F.O."/>
            <person name="Baker S.E."/>
            <person name="Barry K."/>
            <person name="Bendiksby M."/>
            <person name="Blumentritt M."/>
            <person name="Coutinho P.M."/>
            <person name="Cullen D."/>
            <person name="de Vries R.P."/>
            <person name="Gathman A."/>
            <person name="Goodell B."/>
            <person name="Henrissat B."/>
            <person name="Ihrmark K."/>
            <person name="Kauserud H."/>
            <person name="Kohler A."/>
            <person name="LaButti K."/>
            <person name="Lapidus A."/>
            <person name="Lavin J.L."/>
            <person name="Lee Y.-H."/>
            <person name="Lindquist E."/>
            <person name="Lilly W."/>
            <person name="Lucas S."/>
            <person name="Morin E."/>
            <person name="Murat C."/>
            <person name="Oguiza J.A."/>
            <person name="Park J."/>
            <person name="Pisabarro A.G."/>
            <person name="Riley R."/>
            <person name="Rosling A."/>
            <person name="Salamov A."/>
            <person name="Schmidt O."/>
            <person name="Schmutz J."/>
            <person name="Skrede I."/>
            <person name="Stenlid J."/>
            <person name="Wiebenga A."/>
            <person name="Xie X."/>
            <person name="Kuees U."/>
            <person name="Hibbett D.S."/>
            <person name="Hoffmeister D."/>
            <person name="Hoegberg N."/>
            <person name="Martin F."/>
            <person name="Grigoriev I.V."/>
            <person name="Watkinson S.C."/>
        </authorList>
    </citation>
    <scope>NUCLEOTIDE SEQUENCE [LARGE SCALE GENOMIC DNA]</scope>
    <source>
        <strain evidence="8">strain S7.3</strain>
    </source>
</reference>
<dbReference type="GO" id="GO:0010961">
    <property type="term" value="P:intracellular magnesium ion homeostasis"/>
    <property type="evidence" value="ECO:0007669"/>
    <property type="project" value="TreeGrafter"/>
</dbReference>
<dbReference type="SUPFAM" id="SSF143865">
    <property type="entry name" value="CorA soluble domain-like"/>
    <property type="match status" value="1"/>
</dbReference>
<dbReference type="Gene3D" id="3.30.460.20">
    <property type="entry name" value="CorA soluble domain-like"/>
    <property type="match status" value="1"/>
</dbReference>
<accession>F8PPW3</accession>
<keyword evidence="8" id="KW-1185">Reference proteome</keyword>
<dbReference type="OMA" id="DVDMAMH"/>
<feature type="compositionally biased region" description="Polar residues" evidence="6">
    <location>
        <begin position="440"/>
        <end position="456"/>
    </location>
</feature>
<proteinExistence type="inferred from homology"/>
<dbReference type="InterPro" id="IPR045863">
    <property type="entry name" value="CorA_TM1_TM2"/>
</dbReference>
<dbReference type="EMBL" id="GL945477">
    <property type="protein sequence ID" value="EGO02117.1"/>
    <property type="molecule type" value="Genomic_DNA"/>
</dbReference>
<evidence type="ECO:0000313" key="7">
    <source>
        <dbReference type="EMBL" id="EGO02117.1"/>
    </source>
</evidence>
<dbReference type="eggNOG" id="ENOG502QPTQ">
    <property type="taxonomic scope" value="Eukaryota"/>
</dbReference>
<dbReference type="CDD" id="cd12829">
    <property type="entry name" value="Alr1p-like"/>
    <property type="match status" value="1"/>
</dbReference>
<name>F8PPW3_SERL3</name>
<dbReference type="FunFam" id="1.20.58.340:FF:000006">
    <property type="entry name" value="CorA family metal ion transporter"/>
    <property type="match status" value="1"/>
</dbReference>
<keyword evidence="4" id="KW-1133">Transmembrane helix</keyword>
<keyword evidence="3" id="KW-0812">Transmembrane</keyword>
<feature type="region of interest" description="Disordered" evidence="6">
    <location>
        <begin position="1"/>
        <end position="68"/>
    </location>
</feature>